<dbReference type="STRING" id="1873524.HSR6_0653"/>
<proteinExistence type="predicted"/>
<evidence type="ECO:0000313" key="3">
    <source>
        <dbReference type="Proteomes" id="UP000185608"/>
    </source>
</evidence>
<gene>
    <name evidence="2" type="ORF">HTSR_0622</name>
</gene>
<feature type="region of interest" description="Disordered" evidence="1">
    <location>
        <begin position="49"/>
        <end position="72"/>
    </location>
</feature>
<reference evidence="2 3" key="1">
    <citation type="submission" date="2016-06" db="EMBL/GenBank/DDBJ databases">
        <title>Discovery of anaerobic lithoheterotrophic haloarchaeon capable of sulfur respiration by hydrogen and formate.</title>
        <authorList>
            <person name="Sorokin D.Y."/>
            <person name="Kublanov I.V."/>
            <person name="Roman P."/>
            <person name="Sinninghe Damste J.S."/>
            <person name="Golyshin P.N."/>
            <person name="Rojo D."/>
            <person name="Ciordia S."/>
            <person name="Mena Md.C."/>
            <person name="Ferrer M."/>
            <person name="Smedile F."/>
            <person name="Messina E."/>
            <person name="La Cono V."/>
            <person name="Yakimov M.M."/>
        </authorList>
    </citation>
    <scope>NUCLEOTIDE SEQUENCE [LARGE SCALE GENOMIC DNA]</scope>
    <source>
        <strain evidence="2 3">HTSR1</strain>
    </source>
</reference>
<dbReference type="EMBL" id="CP016070">
    <property type="protein sequence ID" value="AOW79815.1"/>
    <property type="molecule type" value="Genomic_DNA"/>
</dbReference>
<dbReference type="KEGG" id="halh:HTSR_0622"/>
<protein>
    <submittedName>
        <fullName evidence="2">Uncharacterized protein</fullName>
    </submittedName>
</protein>
<accession>A0A1D8S388</accession>
<name>A0A1D8S388_9EURY</name>
<dbReference type="AlphaFoldDB" id="A0A1D8S388"/>
<sequence>MGLLEDTYEIAFTPDSQYLFVDVHVDSGTIPSITDFQFHFAGDTYSPKTEWNHPPLHRGEGSGRGYPDTTGKERYWDDGSTDGWIAFQVPETGDASGAVLSWPSGEWSPAEAVRTRLANPIPEFTVEEWVVPETVSPDTDPEFALTVRNEGSHPGQFWGAIDGDGVTTDRLVTLVSQRIPPGESRSWAVRGRTYQMGSAANPVEQVNYTLLWPGEDRSKSARVRYE</sequence>
<evidence type="ECO:0000256" key="1">
    <source>
        <dbReference type="SAM" id="MobiDB-lite"/>
    </source>
</evidence>
<dbReference type="Proteomes" id="UP000185608">
    <property type="component" value="Chromosome"/>
</dbReference>
<organism evidence="2 3">
    <name type="scientific">Halodesulfurarchaeum formicicum</name>
    <dbReference type="NCBI Taxonomy" id="1873524"/>
    <lineage>
        <taxon>Archaea</taxon>
        <taxon>Methanobacteriati</taxon>
        <taxon>Methanobacteriota</taxon>
        <taxon>Stenosarchaea group</taxon>
        <taxon>Halobacteria</taxon>
        <taxon>Halobacteriales</taxon>
        <taxon>Halobacteriaceae</taxon>
        <taxon>Halodesulfurarchaeum</taxon>
    </lineage>
</organism>
<evidence type="ECO:0000313" key="2">
    <source>
        <dbReference type="EMBL" id="AOW79815.1"/>
    </source>
</evidence>